<protein>
    <submittedName>
        <fullName evidence="3">Kinase</fullName>
    </submittedName>
</protein>
<comment type="caution">
    <text evidence="3">The sequence shown here is derived from an EMBL/GenBank/DDBJ whole genome shotgun (WGS) entry which is preliminary data.</text>
</comment>
<evidence type="ECO:0000313" key="3">
    <source>
        <dbReference type="EMBL" id="OQR91597.1"/>
    </source>
</evidence>
<sequence length="746" mass="83719">MWNRLEQLIKAGDKHRLIAPIIGVFDADCTWNVVYYLHAANESMKTLAEDIVAKGGYTEEQLHRKAYASLDALHYLHTNNIAHGNLTHQHFFFSGDEFQLIIPAFLDFHTFRVMHPATPYCKAADILAFGVLIYLLTTGQDPHVLEQDSVALKSLSVPARDVVLECLSNDINQRPTITQLLNRQWFSLQSSSHRYSSRIAIKQSSSLSSASSFDEKKETFVDLSKFKRKFSKKASQEYSLIGTPGKLASTPVETTETREETVHVYTAVGPYYAYQPFPYSTTHLGANTARLSSTIRGKDTVVRSLQLPVHFSAFGPPSWNLISRKCRVFIWACAPHQFEDMLEMALQQGVVETGRLSRGLRLMHGTMVTISIEPCAGLVVVGESSKSFQWMEEMTKVFFDLKVGSNDLEDIGRLCRAKIIVGTHVAILHFTLPSVLAAFCEEEFVVNYPSTYTPLEPPSLTEISIPSNELTLLETIGSGSFGTAYRAIYNNNSVVVKTLQTDTMARSHVSEQEFMHEITALSMLGKHPHVVKFIGACPENKSIVMEYVPNGSVEKLIYDARDDYEFYGIYARTIFARDAAHGIVNIHQGSFLHRDIAARNCLLDQDFHVKVCDFGLSRPVDRMGHVLDQPGFGPLKWMAPESLELPHVYSPASDTYMFGVLLYEIMMGDEPFGSHIRPQDAAALVLEGHRLTSDVSASCPTEHLMLMEACLRTDPQRRPSMLDISATLDEWLRAHAMIEENEKSFI</sequence>
<feature type="domain" description="Protein kinase" evidence="2">
    <location>
        <begin position="470"/>
        <end position="732"/>
    </location>
</feature>
<dbReference type="AlphaFoldDB" id="A0A1V9Z0Z8"/>
<dbReference type="PRINTS" id="PR00109">
    <property type="entry name" value="TYRKINASE"/>
</dbReference>
<dbReference type="STRING" id="74557.A0A1V9Z0Z8"/>
<keyword evidence="3" id="KW-0418">Kinase</keyword>
<keyword evidence="4" id="KW-1185">Reference proteome</keyword>
<accession>A0A1V9Z0Z8</accession>
<dbReference type="InterPro" id="IPR008266">
    <property type="entry name" value="Tyr_kinase_AS"/>
</dbReference>
<feature type="domain" description="Protein kinase" evidence="2">
    <location>
        <begin position="1"/>
        <end position="186"/>
    </location>
</feature>
<dbReference type="InterPro" id="IPR051681">
    <property type="entry name" value="Ser/Thr_Kinases-Pseudokinases"/>
</dbReference>
<dbReference type="PANTHER" id="PTHR44329">
    <property type="entry name" value="SERINE/THREONINE-PROTEIN KINASE TNNI3K-RELATED"/>
    <property type="match status" value="1"/>
</dbReference>
<dbReference type="InterPro" id="IPR011009">
    <property type="entry name" value="Kinase-like_dom_sf"/>
</dbReference>
<organism evidence="3 4">
    <name type="scientific">Thraustotheca clavata</name>
    <dbReference type="NCBI Taxonomy" id="74557"/>
    <lineage>
        <taxon>Eukaryota</taxon>
        <taxon>Sar</taxon>
        <taxon>Stramenopiles</taxon>
        <taxon>Oomycota</taxon>
        <taxon>Saprolegniomycetes</taxon>
        <taxon>Saprolegniales</taxon>
        <taxon>Achlyaceae</taxon>
        <taxon>Thraustotheca</taxon>
    </lineage>
</organism>
<keyword evidence="1" id="KW-0547">Nucleotide-binding</keyword>
<proteinExistence type="predicted"/>
<evidence type="ECO:0000313" key="4">
    <source>
        <dbReference type="Proteomes" id="UP000243217"/>
    </source>
</evidence>
<dbReference type="PROSITE" id="PS50011">
    <property type="entry name" value="PROTEIN_KINASE_DOM"/>
    <property type="match status" value="2"/>
</dbReference>
<dbReference type="OrthoDB" id="98077at2759"/>
<dbReference type="PROSITE" id="PS00107">
    <property type="entry name" value="PROTEIN_KINASE_ATP"/>
    <property type="match status" value="1"/>
</dbReference>
<dbReference type="PROSITE" id="PS00109">
    <property type="entry name" value="PROTEIN_KINASE_TYR"/>
    <property type="match status" value="1"/>
</dbReference>
<dbReference type="GO" id="GO:0004674">
    <property type="term" value="F:protein serine/threonine kinase activity"/>
    <property type="evidence" value="ECO:0007669"/>
    <property type="project" value="TreeGrafter"/>
</dbReference>
<evidence type="ECO:0000256" key="1">
    <source>
        <dbReference type="PROSITE-ProRule" id="PRU10141"/>
    </source>
</evidence>
<dbReference type="InterPro" id="IPR001245">
    <property type="entry name" value="Ser-Thr/Tyr_kinase_cat_dom"/>
</dbReference>
<keyword evidence="3" id="KW-0808">Transferase</keyword>
<dbReference type="EMBL" id="JNBS01002405">
    <property type="protein sequence ID" value="OQR91597.1"/>
    <property type="molecule type" value="Genomic_DNA"/>
</dbReference>
<dbReference type="SMART" id="SM00219">
    <property type="entry name" value="TyrKc"/>
    <property type="match status" value="1"/>
</dbReference>
<dbReference type="InterPro" id="IPR020635">
    <property type="entry name" value="Tyr_kinase_cat_dom"/>
</dbReference>
<evidence type="ECO:0000259" key="2">
    <source>
        <dbReference type="PROSITE" id="PS50011"/>
    </source>
</evidence>
<dbReference type="SUPFAM" id="SSF56112">
    <property type="entry name" value="Protein kinase-like (PK-like)"/>
    <property type="match status" value="2"/>
</dbReference>
<dbReference type="InterPro" id="IPR017441">
    <property type="entry name" value="Protein_kinase_ATP_BS"/>
</dbReference>
<name>A0A1V9Z0Z8_9STRA</name>
<dbReference type="Gene3D" id="1.10.510.10">
    <property type="entry name" value="Transferase(Phosphotransferase) domain 1"/>
    <property type="match status" value="2"/>
</dbReference>
<dbReference type="Proteomes" id="UP000243217">
    <property type="component" value="Unassembled WGS sequence"/>
</dbReference>
<feature type="binding site" evidence="1">
    <location>
        <position position="497"/>
    </location>
    <ligand>
        <name>ATP</name>
        <dbReference type="ChEBI" id="CHEBI:30616"/>
    </ligand>
</feature>
<dbReference type="Pfam" id="PF07714">
    <property type="entry name" value="PK_Tyr_Ser-Thr"/>
    <property type="match status" value="1"/>
</dbReference>
<keyword evidence="1" id="KW-0067">ATP-binding</keyword>
<dbReference type="GO" id="GO:0004713">
    <property type="term" value="F:protein tyrosine kinase activity"/>
    <property type="evidence" value="ECO:0007669"/>
    <property type="project" value="InterPro"/>
</dbReference>
<gene>
    <name evidence="3" type="ORF">THRCLA_08938</name>
</gene>
<reference evidence="3 4" key="1">
    <citation type="journal article" date="2014" name="Genome Biol. Evol.">
        <title>The secreted proteins of Achlya hypogyna and Thraustotheca clavata identify the ancestral oomycete secretome and reveal gene acquisitions by horizontal gene transfer.</title>
        <authorList>
            <person name="Misner I."/>
            <person name="Blouin N."/>
            <person name="Leonard G."/>
            <person name="Richards T.A."/>
            <person name="Lane C.E."/>
        </authorList>
    </citation>
    <scope>NUCLEOTIDE SEQUENCE [LARGE SCALE GENOMIC DNA]</scope>
    <source>
        <strain evidence="3 4">ATCC 34112</strain>
    </source>
</reference>
<dbReference type="GO" id="GO:0005524">
    <property type="term" value="F:ATP binding"/>
    <property type="evidence" value="ECO:0007669"/>
    <property type="project" value="UniProtKB-UniRule"/>
</dbReference>
<dbReference type="InterPro" id="IPR000719">
    <property type="entry name" value="Prot_kinase_dom"/>
</dbReference>